<dbReference type="EMBL" id="LT629745">
    <property type="protein sequence ID" value="SDS31262.1"/>
    <property type="molecule type" value="Genomic_DNA"/>
</dbReference>
<keyword evidence="10" id="KW-1185">Reference proteome</keyword>
<proteinExistence type="inferred from homology"/>
<dbReference type="InterPro" id="IPR002081">
    <property type="entry name" value="Cryptochrome/DNA_photolyase_1"/>
</dbReference>
<dbReference type="InterPro" id="IPR005101">
    <property type="entry name" value="Cryptochr/Photolyase_FAD-bd"/>
</dbReference>
<feature type="site" description="Electron transfer via tryptophanyl radical" evidence="6">
    <location>
        <position position="343"/>
    </location>
</feature>
<dbReference type="GO" id="GO:0006139">
    <property type="term" value="P:nucleobase-containing compound metabolic process"/>
    <property type="evidence" value="ECO:0007669"/>
    <property type="project" value="UniProtKB-ARBA"/>
</dbReference>
<feature type="domain" description="Photolyase/cryptochrome alpha/beta" evidence="8">
    <location>
        <begin position="4"/>
        <end position="134"/>
    </location>
</feature>
<sequence>MGKEVNIFWFRRDLRLDDNAGFQAALQDDLPVLPIFIFDKEILEKLPENDARVTFIFETLQEMRNQLQKKHDSSIAIFHGTPDEIFKELIDNHEIKKVFTNRDYEPYAKERDEKIQKLLNKNDIEFLDFKDQVIFEKDEVVKKDGDPYVVYTPYKNLWRDKFKDTDLEFHYTTRYLDKLIKNTRLPNLSLSDMGFKKSSLKVPDFKVTPGLIKDYKDKRDYPAENGTSRLGPHLRFGTVSVRQMVRNADKERNKTFLDELVWREFFMQILYHFPDTVTEAFKKKYDRINWRNNEDEFELWKQGKTGYPLVDAGMRELNESGFMHNRVRMLVGSFLCKHLLIDWRWGEAYFAEKLLDYEMSSNVGNWQWVAGSGVDAAPYFRIFNPTTQIDKFDKNEAYIKEWVPEYGSDKYPEKMVDHKEARERALKTYKEAVSTN</sequence>
<gene>
    <name evidence="9" type="ORF">SAMN04488552_2774</name>
</gene>
<keyword evidence="3 5" id="KW-0274">FAD</keyword>
<organism evidence="9 10">
    <name type="scientific">Christiangramia echinicola</name>
    <dbReference type="NCBI Taxonomy" id="279359"/>
    <lineage>
        <taxon>Bacteria</taxon>
        <taxon>Pseudomonadati</taxon>
        <taxon>Bacteroidota</taxon>
        <taxon>Flavobacteriia</taxon>
        <taxon>Flavobacteriales</taxon>
        <taxon>Flavobacteriaceae</taxon>
        <taxon>Christiangramia</taxon>
    </lineage>
</organism>
<dbReference type="GO" id="GO:0003677">
    <property type="term" value="F:DNA binding"/>
    <property type="evidence" value="ECO:0007669"/>
    <property type="project" value="TreeGrafter"/>
</dbReference>
<dbReference type="Gene3D" id="1.25.40.80">
    <property type="match status" value="1"/>
</dbReference>
<dbReference type="InterPro" id="IPR036155">
    <property type="entry name" value="Crypto/Photolyase_N_sf"/>
</dbReference>
<dbReference type="SUPFAM" id="SSF52425">
    <property type="entry name" value="Cryptochrome/photolyase, N-terminal domain"/>
    <property type="match status" value="1"/>
</dbReference>
<dbReference type="InterPro" id="IPR014729">
    <property type="entry name" value="Rossmann-like_a/b/a_fold"/>
</dbReference>
<dbReference type="AlphaFoldDB" id="A0A1H1R6A6"/>
<dbReference type="PANTHER" id="PTHR11455">
    <property type="entry name" value="CRYPTOCHROME"/>
    <property type="match status" value="1"/>
</dbReference>
<keyword evidence="9" id="KW-0456">Lyase</keyword>
<accession>A0A1H1R6A6</accession>
<dbReference type="GO" id="GO:0006950">
    <property type="term" value="P:response to stress"/>
    <property type="evidence" value="ECO:0007669"/>
    <property type="project" value="UniProtKB-ARBA"/>
</dbReference>
<feature type="binding site" evidence="5">
    <location>
        <begin position="259"/>
        <end position="266"/>
    </location>
    <ligand>
        <name>FAD</name>
        <dbReference type="ChEBI" id="CHEBI:57692"/>
    </ligand>
</feature>
<protein>
    <submittedName>
        <fullName evidence="9">Deoxyribodipyrimidine photo-lyase</fullName>
    </submittedName>
</protein>
<dbReference type="InterPro" id="IPR006050">
    <property type="entry name" value="DNA_photolyase_N"/>
</dbReference>
<evidence type="ECO:0000313" key="10">
    <source>
        <dbReference type="Proteomes" id="UP000198858"/>
    </source>
</evidence>
<dbReference type="PANTHER" id="PTHR11455:SF9">
    <property type="entry name" value="CRYPTOCHROME CIRCADIAN CLOCK 5 ISOFORM X1"/>
    <property type="match status" value="1"/>
</dbReference>
<dbReference type="InterPro" id="IPR036134">
    <property type="entry name" value="Crypto/Photolyase_FAD-like_sf"/>
</dbReference>
<dbReference type="SUPFAM" id="SSF48173">
    <property type="entry name" value="Cryptochrome/photolyase FAD-binding domain"/>
    <property type="match status" value="1"/>
</dbReference>
<evidence type="ECO:0000313" key="9">
    <source>
        <dbReference type="EMBL" id="SDS31262.1"/>
    </source>
</evidence>
<keyword evidence="4 7" id="KW-0157">Chromophore</keyword>
<dbReference type="RefSeq" id="WP_089663373.1">
    <property type="nucleotide sequence ID" value="NZ_LT629745.1"/>
</dbReference>
<evidence type="ECO:0000256" key="3">
    <source>
        <dbReference type="ARBA" id="ARBA00022827"/>
    </source>
</evidence>
<evidence type="ECO:0000256" key="6">
    <source>
        <dbReference type="PIRSR" id="PIRSR602081-2"/>
    </source>
</evidence>
<evidence type="ECO:0000256" key="5">
    <source>
        <dbReference type="PIRSR" id="PIRSR602081-1"/>
    </source>
</evidence>
<evidence type="ECO:0000256" key="4">
    <source>
        <dbReference type="ARBA" id="ARBA00022991"/>
    </source>
</evidence>
<dbReference type="Gene3D" id="3.40.50.620">
    <property type="entry name" value="HUPs"/>
    <property type="match status" value="1"/>
</dbReference>
<keyword evidence="2 5" id="KW-0285">Flavoprotein</keyword>
<dbReference type="InterPro" id="IPR018394">
    <property type="entry name" value="DNA_photolyase_1_CS_C"/>
</dbReference>
<dbReference type="GO" id="GO:0009416">
    <property type="term" value="P:response to light stimulus"/>
    <property type="evidence" value="ECO:0007669"/>
    <property type="project" value="TreeGrafter"/>
</dbReference>
<name>A0A1H1R6A6_9FLAO</name>
<evidence type="ECO:0000256" key="7">
    <source>
        <dbReference type="RuleBase" id="RU004182"/>
    </source>
</evidence>
<comment type="similarity">
    <text evidence="7">Belongs to the DNA photolyase family.</text>
</comment>
<dbReference type="STRING" id="1250231.SAMN04488552_2774"/>
<comment type="cofactor">
    <cofactor evidence="5">
        <name>FAD</name>
        <dbReference type="ChEBI" id="CHEBI:57692"/>
    </cofactor>
    <text evidence="5">Binds 1 FAD per subunit.</text>
</comment>
<dbReference type="GO" id="GO:0003904">
    <property type="term" value="F:deoxyribodipyrimidine photo-lyase activity"/>
    <property type="evidence" value="ECO:0007669"/>
    <property type="project" value="TreeGrafter"/>
</dbReference>
<evidence type="ECO:0000256" key="2">
    <source>
        <dbReference type="ARBA" id="ARBA00022630"/>
    </source>
</evidence>
<dbReference type="Gene3D" id="1.10.579.10">
    <property type="entry name" value="DNA Cyclobutane Dipyrimidine Photolyase, subunit A, domain 3"/>
    <property type="match status" value="1"/>
</dbReference>
<feature type="binding site" evidence="5">
    <location>
        <position position="256"/>
    </location>
    <ligand>
        <name>FAD</name>
        <dbReference type="ChEBI" id="CHEBI:57692"/>
    </ligand>
</feature>
<dbReference type="Pfam" id="PF03441">
    <property type="entry name" value="FAD_binding_7"/>
    <property type="match status" value="1"/>
</dbReference>
<comment type="cofactor">
    <cofactor evidence="1">
        <name>(6R)-5,10-methylene-5,6,7,8-tetrahydrofolate</name>
        <dbReference type="ChEBI" id="CHEBI:15636"/>
    </cofactor>
</comment>
<evidence type="ECO:0000259" key="8">
    <source>
        <dbReference type="PROSITE" id="PS51645"/>
    </source>
</evidence>
<dbReference type="PROSITE" id="PS51645">
    <property type="entry name" value="PHR_CRY_ALPHA_BETA"/>
    <property type="match status" value="1"/>
</dbReference>
<reference evidence="9 10" key="1">
    <citation type="submission" date="2016-10" db="EMBL/GenBank/DDBJ databases">
        <authorList>
            <person name="Varghese N."/>
            <person name="Submissions S."/>
        </authorList>
    </citation>
    <scope>NUCLEOTIDE SEQUENCE [LARGE SCALE GENOMIC DNA]</scope>
    <source>
        <strain evidence="9 10">Mar_2010_102</strain>
    </source>
</reference>
<evidence type="ECO:0000256" key="1">
    <source>
        <dbReference type="ARBA" id="ARBA00001932"/>
    </source>
</evidence>
<dbReference type="Proteomes" id="UP000198858">
    <property type="component" value="Chromosome I"/>
</dbReference>
<feature type="site" description="Electron transfer via tryptophanyl radical" evidence="6">
    <location>
        <position position="366"/>
    </location>
</feature>
<feature type="site" description="Electron transfer via tryptophanyl radical" evidence="6">
    <location>
        <position position="290"/>
    </location>
</feature>
<dbReference type="PRINTS" id="PR00147">
    <property type="entry name" value="DNAPHOTLYASE"/>
</dbReference>
<dbReference type="Pfam" id="PF00875">
    <property type="entry name" value="DNA_photolyase"/>
    <property type="match status" value="1"/>
</dbReference>
<dbReference type="PROSITE" id="PS00394">
    <property type="entry name" value="DNA_PHOTOLYASES_1_1"/>
    <property type="match status" value="1"/>
</dbReference>
<dbReference type="GO" id="GO:0071949">
    <property type="term" value="F:FAD binding"/>
    <property type="evidence" value="ECO:0007669"/>
    <property type="project" value="TreeGrafter"/>
</dbReference>
<feature type="binding site" evidence="5">
    <location>
        <position position="215"/>
    </location>
    <ligand>
        <name>FAD</name>
        <dbReference type="ChEBI" id="CHEBI:57692"/>
    </ligand>
</feature>